<accession>A0A512AQ70</accession>
<keyword evidence="1" id="KW-0812">Transmembrane</keyword>
<feature type="transmembrane region" description="Helical" evidence="1">
    <location>
        <begin position="137"/>
        <end position="170"/>
    </location>
</feature>
<proteinExistence type="predicted"/>
<evidence type="ECO:0000313" key="2">
    <source>
        <dbReference type="EMBL" id="GEO01844.1"/>
    </source>
</evidence>
<protein>
    <recommendedName>
        <fullName evidence="4">MotA/TolQ/ExbB proton channel domain-containing protein</fullName>
    </recommendedName>
</protein>
<dbReference type="RefSeq" id="WP_147161161.1">
    <property type="nucleotide sequence ID" value="NZ_BJYR01000028.1"/>
</dbReference>
<evidence type="ECO:0008006" key="4">
    <source>
        <dbReference type="Google" id="ProtNLM"/>
    </source>
</evidence>
<keyword evidence="1" id="KW-1133">Transmembrane helix</keyword>
<dbReference type="OrthoDB" id="7168926at2"/>
<keyword evidence="3" id="KW-1185">Reference proteome</keyword>
<sequence length="734" mass="78081">MNNEIILPNQLVALLFSNKWTGFVLALSLLLWACAIIIRARFKHHLPFEQALDIRIAATDEVAQQATERDAQDVFARNFETIDAAMNSGEGPGAKQLLHAWTQFKETFVDDSSQTLFEATARPDGYFLHLGSEGRVLAWWANIFVALGLTATFLGIIAALAGAVATVGGGNMQQMQAGLMTLLTMTATKFWTSIGGVGASIILRWMAHKWQRQTDRKLETLCERLEYGTRFSPPQRLAAEQLRELKQQSVALTEFSHQLAASIGDALGQQMQPVISGLSGIQSSLNEFKEGSFNQIGQQLGDAISKGAGLEMQALAGALESMTTGIASVNDRLEGASGQASEQISMAAREFSAASLAMTEAFANLNGNIDGMARRMAEQAREADERQRDRVNEEREAFASMASAQRDALNQASETIRSASVASSDDMIKAVQTAIGTAMGESSRAIGEALKGFEGATAGIQSAFDQMQGRVAELGEKLAGTTSDAADRNADVLRKAADALEQVAGRTQAQVGEVLNEALRRSSEEAGLMITQAFASFGAQFAQAGSDLTATLNSTAGRMEALSSAFARSATSADGYAETIAGAGREAHLAVTSLGQATQALGASTAPILKAATAIESATVKASETVRSLNDSNARYHDLIESMTGQMKETAQAAVTSWESYRNRFAEVDKSLGDALDRIRSASAEHATALNTEVGRIDRAMADAVDRLAPALDVLTDLTASLEDLAARLPMAAE</sequence>
<dbReference type="Proteomes" id="UP000321464">
    <property type="component" value="Unassembled WGS sequence"/>
</dbReference>
<dbReference type="EMBL" id="BJYR01000028">
    <property type="protein sequence ID" value="GEO01844.1"/>
    <property type="molecule type" value="Genomic_DNA"/>
</dbReference>
<reference evidence="2 3" key="1">
    <citation type="submission" date="2019-07" db="EMBL/GenBank/DDBJ databases">
        <title>Whole genome shotgun sequence of Novosphingobium sediminis NBRC 106119.</title>
        <authorList>
            <person name="Hosoyama A."/>
            <person name="Uohara A."/>
            <person name="Ohji S."/>
            <person name="Ichikawa N."/>
        </authorList>
    </citation>
    <scope>NUCLEOTIDE SEQUENCE [LARGE SCALE GENOMIC DNA]</scope>
    <source>
        <strain evidence="2 3">NBRC 106119</strain>
    </source>
</reference>
<keyword evidence="1" id="KW-0472">Membrane</keyword>
<feature type="transmembrane region" description="Helical" evidence="1">
    <location>
        <begin position="190"/>
        <end position="207"/>
    </location>
</feature>
<evidence type="ECO:0000313" key="3">
    <source>
        <dbReference type="Proteomes" id="UP000321464"/>
    </source>
</evidence>
<comment type="caution">
    <text evidence="2">The sequence shown here is derived from an EMBL/GenBank/DDBJ whole genome shotgun (WGS) entry which is preliminary data.</text>
</comment>
<feature type="transmembrane region" description="Helical" evidence="1">
    <location>
        <begin position="20"/>
        <end position="38"/>
    </location>
</feature>
<organism evidence="2 3">
    <name type="scientific">Novosphingobium sediminis</name>
    <dbReference type="NCBI Taxonomy" id="707214"/>
    <lineage>
        <taxon>Bacteria</taxon>
        <taxon>Pseudomonadati</taxon>
        <taxon>Pseudomonadota</taxon>
        <taxon>Alphaproteobacteria</taxon>
        <taxon>Sphingomonadales</taxon>
        <taxon>Sphingomonadaceae</taxon>
        <taxon>Novosphingobium</taxon>
    </lineage>
</organism>
<evidence type="ECO:0000256" key="1">
    <source>
        <dbReference type="SAM" id="Phobius"/>
    </source>
</evidence>
<gene>
    <name evidence="2" type="ORF">NSE01_36760</name>
</gene>
<name>A0A512AQ70_9SPHN</name>
<dbReference type="AlphaFoldDB" id="A0A512AQ70"/>